<evidence type="ECO:0008006" key="4">
    <source>
        <dbReference type="Google" id="ProtNLM"/>
    </source>
</evidence>
<dbReference type="AlphaFoldDB" id="A0A1L7V5I1"/>
<evidence type="ECO:0000256" key="1">
    <source>
        <dbReference type="SAM" id="MobiDB-lite"/>
    </source>
</evidence>
<dbReference type="GeneID" id="42048527"/>
<evidence type="ECO:0000313" key="3">
    <source>
        <dbReference type="Proteomes" id="UP000183971"/>
    </source>
</evidence>
<protein>
    <recommendedName>
        <fullName evidence="4">C2H2-type domain-containing protein</fullName>
    </recommendedName>
</protein>
<feature type="compositionally biased region" description="Polar residues" evidence="1">
    <location>
        <begin position="149"/>
        <end position="166"/>
    </location>
</feature>
<feature type="compositionally biased region" description="Basic and acidic residues" evidence="1">
    <location>
        <begin position="130"/>
        <end position="148"/>
    </location>
</feature>
<dbReference type="Proteomes" id="UP000183971">
    <property type="component" value="Unassembled WGS sequence"/>
</dbReference>
<feature type="region of interest" description="Disordered" evidence="1">
    <location>
        <begin position="112"/>
        <end position="166"/>
    </location>
</feature>
<feature type="region of interest" description="Disordered" evidence="1">
    <location>
        <begin position="260"/>
        <end position="281"/>
    </location>
</feature>
<name>A0A1L7V5I1_FUSPR</name>
<organism evidence="2 3">
    <name type="scientific">Fusarium proliferatum (strain ET1)</name>
    <name type="common">Orchid endophyte fungus</name>
    <dbReference type="NCBI Taxonomy" id="1227346"/>
    <lineage>
        <taxon>Eukaryota</taxon>
        <taxon>Fungi</taxon>
        <taxon>Dikarya</taxon>
        <taxon>Ascomycota</taxon>
        <taxon>Pezizomycotina</taxon>
        <taxon>Sordariomycetes</taxon>
        <taxon>Hypocreomycetidae</taxon>
        <taxon>Hypocreales</taxon>
        <taxon>Nectriaceae</taxon>
        <taxon>Fusarium</taxon>
        <taxon>Fusarium fujikuroi species complex</taxon>
    </lineage>
</organism>
<evidence type="ECO:0000313" key="2">
    <source>
        <dbReference type="EMBL" id="CZR36098.1"/>
    </source>
</evidence>
<dbReference type="EMBL" id="FJOF01000002">
    <property type="protein sequence ID" value="CZR36098.1"/>
    <property type="molecule type" value="Genomic_DNA"/>
</dbReference>
<comment type="caution">
    <text evidence="2">The sequence shown here is derived from an EMBL/GenBank/DDBJ whole genome shotgun (WGS) entry which is preliminary data.</text>
</comment>
<dbReference type="RefSeq" id="XP_031076691.1">
    <property type="nucleotide sequence ID" value="XM_031226123.1"/>
</dbReference>
<gene>
    <name evidence="2" type="ORF">FPRO_03642</name>
</gene>
<accession>A0A1L7V5I1</accession>
<reference evidence="3" key="1">
    <citation type="journal article" date="2016" name="Genome Biol. Evol.">
        <title>Comparative 'omics' of the Fusarium fujikuroi species complex highlights differences in genetic potential and metabolite synthesis.</title>
        <authorList>
            <person name="Niehaus E.-M."/>
            <person name="Muensterkoetter M."/>
            <person name="Proctor R.H."/>
            <person name="Brown D.W."/>
            <person name="Sharon A."/>
            <person name="Idan Y."/>
            <person name="Oren-Young L."/>
            <person name="Sieber C.M."/>
            <person name="Novak O."/>
            <person name="Pencik A."/>
            <person name="Tarkowska D."/>
            <person name="Hromadova K."/>
            <person name="Freeman S."/>
            <person name="Maymon M."/>
            <person name="Elazar M."/>
            <person name="Youssef S.A."/>
            <person name="El-Shabrawy E.S.M."/>
            <person name="Shalaby A.B.A."/>
            <person name="Houterman P."/>
            <person name="Brock N.L."/>
            <person name="Burkhardt I."/>
            <person name="Tsavkelova E.A."/>
            <person name="Dickschat J.S."/>
            <person name="Galuszka P."/>
            <person name="Gueldener U."/>
            <person name="Tudzynski B."/>
        </authorList>
    </citation>
    <scope>NUCLEOTIDE SEQUENCE [LARGE SCALE GENOMIC DNA]</scope>
    <source>
        <strain evidence="3">ET1</strain>
    </source>
</reference>
<dbReference type="VEuPathDB" id="FungiDB:FPRO_03642"/>
<sequence>MAMRNFKYRRRIKMCILNYKEYRREYSIFSGIEYDETALDAAVYPEWVQSFVNAPQEPHGDSSLCSVCSDLQQTIDPHDLCGSFSFHFNPPQDPYDDPQPLCIEPLDAVSPRNPDGVLQAQPEPFSLHQRSREGETHESLPRRQRSEPLQRSLSVSPGHNAASSQPARYHNMSCSISCFPKPKILHCTEEACKGVFFKDERTLRRHLYTKHSGAFYVCRCGYSNGRIDTYRNHISKDKCSSEQPYTCKCGYATYDLTEQQSHLDSHPKGKPGRPTKENTGQ</sequence>
<keyword evidence="3" id="KW-1185">Reference proteome</keyword>
<proteinExistence type="predicted"/>